<protein>
    <recommendedName>
        <fullName evidence="3">Transmembrane transcriptional regulator (Anti-sigma factor RsiW)</fullName>
    </recommendedName>
</protein>
<accession>A0A238JEA3</accession>
<reference evidence="2" key="1">
    <citation type="submission" date="2017-05" db="EMBL/GenBank/DDBJ databases">
        <authorList>
            <person name="Rodrigo-Torres L."/>
            <person name="Arahal R. D."/>
            <person name="Lucena T."/>
        </authorList>
    </citation>
    <scope>NUCLEOTIDE SEQUENCE [LARGE SCALE GENOMIC DNA]</scope>
    <source>
        <strain evidence="2">CECT 8649</strain>
    </source>
</reference>
<keyword evidence="2" id="KW-1185">Reference proteome</keyword>
<sequence>MDKSLSDDILTAYLDGELDPVQSQQIEARLASDAALGRRLDALRLSTSDIQDAFDALLPTAPAVPPLPEQAPQSGARVAVIAAAVLGLGIALGAVWSPRSLPDVTDWKLAVANYQLLYVPETLAQSPPTPKQAQARLTELSKALGYDVSSAFSAADLNYRRAQMLRHEGEPLVQIAYLGDGDIPFAFCITPVSDTAHPLQVEMLSGLASAHWVQDGYGFLVIGGQALDRVSDIAQDLQSKI</sequence>
<organism evidence="1 2">
    <name type="scientific">Pelagimonas phthalicica</name>
    <dbReference type="NCBI Taxonomy" id="1037362"/>
    <lineage>
        <taxon>Bacteria</taxon>
        <taxon>Pseudomonadati</taxon>
        <taxon>Pseudomonadota</taxon>
        <taxon>Alphaproteobacteria</taxon>
        <taxon>Rhodobacterales</taxon>
        <taxon>Roseobacteraceae</taxon>
        <taxon>Pelagimonas</taxon>
    </lineage>
</organism>
<evidence type="ECO:0008006" key="3">
    <source>
        <dbReference type="Google" id="ProtNLM"/>
    </source>
</evidence>
<evidence type="ECO:0000313" key="2">
    <source>
        <dbReference type="Proteomes" id="UP000225972"/>
    </source>
</evidence>
<dbReference type="Proteomes" id="UP000225972">
    <property type="component" value="Unassembled WGS sequence"/>
</dbReference>
<dbReference type="OrthoDB" id="7006010at2"/>
<proteinExistence type="predicted"/>
<dbReference type="AlphaFoldDB" id="A0A238JEA3"/>
<gene>
    <name evidence="1" type="ORF">TRP8649_02281</name>
</gene>
<dbReference type="RefSeq" id="WP_099245309.1">
    <property type="nucleotide sequence ID" value="NZ_FXXP01000002.1"/>
</dbReference>
<dbReference type="EMBL" id="FXXP01000002">
    <property type="protein sequence ID" value="SMX28166.1"/>
    <property type="molecule type" value="Genomic_DNA"/>
</dbReference>
<name>A0A238JEA3_9RHOB</name>
<evidence type="ECO:0000313" key="1">
    <source>
        <dbReference type="EMBL" id="SMX28166.1"/>
    </source>
</evidence>